<feature type="compositionally biased region" description="Basic and acidic residues" evidence="1">
    <location>
        <begin position="20"/>
        <end position="50"/>
    </location>
</feature>
<gene>
    <name evidence="4" type="ORF">BAMA_12835</name>
</gene>
<dbReference type="Proteomes" id="UP000027822">
    <property type="component" value="Unassembled WGS sequence"/>
</dbReference>
<proteinExistence type="predicted"/>
<evidence type="ECO:0000313" key="5">
    <source>
        <dbReference type="Proteomes" id="UP000027822"/>
    </source>
</evidence>
<dbReference type="InterPro" id="IPR036465">
    <property type="entry name" value="vWFA_dom_sf"/>
</dbReference>
<evidence type="ECO:0000259" key="3">
    <source>
        <dbReference type="PROSITE" id="PS50234"/>
    </source>
</evidence>
<feature type="domain" description="VWFA" evidence="3">
    <location>
        <begin position="148"/>
        <end position="335"/>
    </location>
</feature>
<dbReference type="STRING" id="574376.BAMA_12835"/>
<organism evidence="4 5">
    <name type="scientific">Bacillus manliponensis</name>
    <dbReference type="NCBI Taxonomy" id="574376"/>
    <lineage>
        <taxon>Bacteria</taxon>
        <taxon>Bacillati</taxon>
        <taxon>Bacillota</taxon>
        <taxon>Bacilli</taxon>
        <taxon>Bacillales</taxon>
        <taxon>Bacillaceae</taxon>
        <taxon>Bacillus</taxon>
        <taxon>Bacillus cereus group</taxon>
    </lineage>
</organism>
<protein>
    <recommendedName>
        <fullName evidence="3">VWFA domain-containing protein</fullName>
    </recommendedName>
</protein>
<dbReference type="Pfam" id="PF13519">
    <property type="entry name" value="VWA_2"/>
    <property type="match status" value="1"/>
</dbReference>
<name>A0A073JTF7_9BACI</name>
<evidence type="ECO:0000256" key="2">
    <source>
        <dbReference type="SAM" id="SignalP"/>
    </source>
</evidence>
<feature type="region of interest" description="Disordered" evidence="1">
    <location>
        <begin position="431"/>
        <end position="459"/>
    </location>
</feature>
<comment type="caution">
    <text evidence="4">The sequence shown here is derived from an EMBL/GenBank/DDBJ whole genome shotgun (WGS) entry which is preliminary data.</text>
</comment>
<dbReference type="InterPro" id="IPR002035">
    <property type="entry name" value="VWF_A"/>
</dbReference>
<feature type="region of interest" description="Disordered" evidence="1">
    <location>
        <begin position="19"/>
        <end position="76"/>
    </location>
</feature>
<dbReference type="eggNOG" id="COG2304">
    <property type="taxonomic scope" value="Bacteria"/>
</dbReference>
<evidence type="ECO:0000256" key="1">
    <source>
        <dbReference type="SAM" id="MobiDB-lite"/>
    </source>
</evidence>
<reference evidence="4 5" key="1">
    <citation type="submission" date="2014-06" db="EMBL/GenBank/DDBJ databases">
        <title>Draft genome sequence of Bacillus manliponensis JCM 15802 (MCCC 1A00708).</title>
        <authorList>
            <person name="Lai Q."/>
            <person name="Liu Y."/>
            <person name="Shao Z."/>
        </authorList>
    </citation>
    <scope>NUCLEOTIDE SEQUENCE [LARGE SCALE GENOMIC DNA]</scope>
    <source>
        <strain evidence="4 5">JCM 15802</strain>
    </source>
</reference>
<sequence>MKRIGMLLIAFLLTTSCSHSTEETAKKTKEETKEETKEKKDVKQKEKTPQEKPQQVTFNRELTDTEKMMMKPPGKYSGKYYDEEKVKKELDKFPKDLSKEEYLDRLLLLLAEDYRPHVPVFVNFDSSVEVNHEKPTNDITLPETKKMHFSILLDTSGSMAGKVDGKTKMDAAKEAIESFSSSLPKNASVSLRVYGHKGSNEEADKALSCGATETIYNATGHDESALKQALSTIQPTGWTPIASALQGVKEDIPEGTTEAIVYVVSDGIETCDGDPVQAAKDLNSIPNIKTVVNIIGFDVDDDGQKQLKDVANAGAGEFISVDDERALNDYLRDQYEKLQKQWLEWKDSGQKEAYEQKEQKKALATHTKEMIKELSETEKENLKKAQAYLKEKIGEDLDHPIRDTYWLITDRSSEIWSYAVDTGGKLWSDSVNNGNDKWSEITEEGNDQISDAIDKKNGN</sequence>
<keyword evidence="2" id="KW-0732">Signal</keyword>
<accession>A0A073JTF7</accession>
<dbReference type="PROSITE" id="PS51257">
    <property type="entry name" value="PROKAR_LIPOPROTEIN"/>
    <property type="match status" value="1"/>
</dbReference>
<dbReference type="RefSeq" id="WP_034643245.1">
    <property type="nucleotide sequence ID" value="NZ_CBCSJC010000006.1"/>
</dbReference>
<keyword evidence="5" id="KW-1185">Reference proteome</keyword>
<dbReference type="AlphaFoldDB" id="A0A073JTF7"/>
<dbReference type="EMBL" id="JOTN01000028">
    <property type="protein sequence ID" value="KEK17446.1"/>
    <property type="molecule type" value="Genomic_DNA"/>
</dbReference>
<feature type="signal peptide" evidence="2">
    <location>
        <begin position="1"/>
        <end position="20"/>
    </location>
</feature>
<dbReference type="OrthoDB" id="9783818at2"/>
<dbReference type="SMART" id="SM00327">
    <property type="entry name" value="VWA"/>
    <property type="match status" value="1"/>
</dbReference>
<dbReference type="Gene3D" id="3.40.50.410">
    <property type="entry name" value="von Willebrand factor, type A domain"/>
    <property type="match status" value="2"/>
</dbReference>
<dbReference type="SUPFAM" id="SSF53300">
    <property type="entry name" value="vWA-like"/>
    <property type="match status" value="1"/>
</dbReference>
<dbReference type="PROSITE" id="PS50234">
    <property type="entry name" value="VWFA"/>
    <property type="match status" value="1"/>
</dbReference>
<evidence type="ECO:0000313" key="4">
    <source>
        <dbReference type="EMBL" id="KEK17446.1"/>
    </source>
</evidence>
<feature type="chain" id="PRO_5039251093" description="VWFA domain-containing protein" evidence="2">
    <location>
        <begin position="21"/>
        <end position="459"/>
    </location>
</feature>